<organism evidence="15 16">
    <name type="scientific">Brachionus calyciflorus</name>
    <dbReference type="NCBI Taxonomy" id="104777"/>
    <lineage>
        <taxon>Eukaryota</taxon>
        <taxon>Metazoa</taxon>
        <taxon>Spiralia</taxon>
        <taxon>Gnathifera</taxon>
        <taxon>Rotifera</taxon>
        <taxon>Eurotatoria</taxon>
        <taxon>Monogononta</taxon>
        <taxon>Pseudotrocha</taxon>
        <taxon>Ploima</taxon>
        <taxon>Brachionidae</taxon>
        <taxon>Brachionus</taxon>
    </lineage>
</organism>
<dbReference type="Pfam" id="PF08271">
    <property type="entry name" value="Zn_Ribbon_TF"/>
    <property type="match status" value="1"/>
</dbReference>
<dbReference type="FunFam" id="1.10.472.10:FF:000002">
    <property type="entry name" value="Transcription factor IIIB 90 kDa subunit"/>
    <property type="match status" value="1"/>
</dbReference>
<keyword evidence="6" id="KW-0862">Zinc</keyword>
<dbReference type="GO" id="GO:0000995">
    <property type="term" value="F:RNA polymerase III general transcription initiation factor activity"/>
    <property type="evidence" value="ECO:0007669"/>
    <property type="project" value="TreeGrafter"/>
</dbReference>
<keyword evidence="10" id="KW-0539">Nucleus</keyword>
<dbReference type="SMART" id="SM00385">
    <property type="entry name" value="CYCLIN"/>
    <property type="match status" value="2"/>
</dbReference>
<evidence type="ECO:0000256" key="6">
    <source>
        <dbReference type="ARBA" id="ARBA00022833"/>
    </source>
</evidence>
<name>A0A813SP01_9BILA</name>
<dbReference type="Pfam" id="PF07741">
    <property type="entry name" value="BRF1"/>
    <property type="match status" value="1"/>
</dbReference>
<dbReference type="InterPro" id="IPR000812">
    <property type="entry name" value="TFIIB"/>
</dbReference>
<feature type="domain" description="TFIIB-type" evidence="14">
    <location>
        <begin position="1"/>
        <end position="32"/>
    </location>
</feature>
<evidence type="ECO:0000256" key="10">
    <source>
        <dbReference type="ARBA" id="ARBA00023242"/>
    </source>
</evidence>
<dbReference type="InterPro" id="IPR013763">
    <property type="entry name" value="Cyclin-like_dom"/>
</dbReference>
<dbReference type="CDD" id="cd20554">
    <property type="entry name" value="CYCLIN_TFIIIB90_rpt2"/>
    <property type="match status" value="1"/>
</dbReference>
<accession>A0A813SP01</accession>
<dbReference type="Gene3D" id="1.20.5.650">
    <property type="entry name" value="Single helix bin"/>
    <property type="match status" value="1"/>
</dbReference>
<dbReference type="InterPro" id="IPR011665">
    <property type="entry name" value="BRF1_TBP-bd_dom"/>
</dbReference>
<evidence type="ECO:0000256" key="3">
    <source>
        <dbReference type="ARBA" id="ARBA00022723"/>
    </source>
</evidence>
<dbReference type="PANTHER" id="PTHR11618:SF4">
    <property type="entry name" value="TRANSCRIPTION FACTOR IIIB 90 KDA SUBUNIT"/>
    <property type="match status" value="1"/>
</dbReference>
<dbReference type="GO" id="GO:0008270">
    <property type="term" value="F:zinc ion binding"/>
    <property type="evidence" value="ECO:0007669"/>
    <property type="project" value="UniProtKB-KW"/>
</dbReference>
<dbReference type="Proteomes" id="UP000663879">
    <property type="component" value="Unassembled WGS sequence"/>
</dbReference>
<comment type="subcellular location">
    <subcellularLocation>
        <location evidence="1">Nucleus</location>
    </subcellularLocation>
</comment>
<keyword evidence="9" id="KW-0804">Transcription</keyword>
<keyword evidence="16" id="KW-1185">Reference proteome</keyword>
<evidence type="ECO:0000256" key="2">
    <source>
        <dbReference type="ARBA" id="ARBA00010857"/>
    </source>
</evidence>
<evidence type="ECO:0000256" key="1">
    <source>
        <dbReference type="ARBA" id="ARBA00004123"/>
    </source>
</evidence>
<evidence type="ECO:0000256" key="9">
    <source>
        <dbReference type="ARBA" id="ARBA00023163"/>
    </source>
</evidence>
<proteinExistence type="inferred from homology"/>
<dbReference type="PRINTS" id="PR00685">
    <property type="entry name" value="TIFACTORIIB"/>
</dbReference>
<reference evidence="15" key="1">
    <citation type="submission" date="2021-02" db="EMBL/GenBank/DDBJ databases">
        <authorList>
            <person name="Nowell W R."/>
        </authorList>
    </citation>
    <scope>NUCLEOTIDE SEQUENCE</scope>
    <source>
        <strain evidence="15">Ploen Becks lab</strain>
    </source>
</reference>
<dbReference type="Gene3D" id="2.20.25.10">
    <property type="match status" value="1"/>
</dbReference>
<dbReference type="Gene3D" id="1.10.472.10">
    <property type="entry name" value="Cyclin-like"/>
    <property type="match status" value="2"/>
</dbReference>
<dbReference type="Pfam" id="PF00382">
    <property type="entry name" value="TFIIB"/>
    <property type="match status" value="2"/>
</dbReference>
<keyword evidence="7" id="KW-0805">Transcription regulation</keyword>
<dbReference type="PROSITE" id="PS51134">
    <property type="entry name" value="ZF_TFIIB"/>
    <property type="match status" value="1"/>
</dbReference>
<dbReference type="GO" id="GO:0000126">
    <property type="term" value="C:transcription factor TFIIIB complex"/>
    <property type="evidence" value="ECO:0007669"/>
    <property type="project" value="TreeGrafter"/>
</dbReference>
<gene>
    <name evidence="15" type="ORF">OXX778_LOCUS6419</name>
</gene>
<evidence type="ECO:0000256" key="4">
    <source>
        <dbReference type="ARBA" id="ARBA00022737"/>
    </source>
</evidence>
<dbReference type="GO" id="GO:0070897">
    <property type="term" value="P:transcription preinitiation complex assembly"/>
    <property type="evidence" value="ECO:0007669"/>
    <property type="project" value="InterPro"/>
</dbReference>
<keyword evidence="4" id="KW-0677">Repeat</keyword>
<keyword evidence="8" id="KW-0010">Activator</keyword>
<dbReference type="GO" id="GO:0097550">
    <property type="term" value="C:transcription preinitiation complex"/>
    <property type="evidence" value="ECO:0007669"/>
    <property type="project" value="TreeGrafter"/>
</dbReference>
<dbReference type="GO" id="GO:0001006">
    <property type="term" value="F:RNA polymerase III type 3 promoter sequence-specific DNA binding"/>
    <property type="evidence" value="ECO:0007669"/>
    <property type="project" value="TreeGrafter"/>
</dbReference>
<evidence type="ECO:0000256" key="13">
    <source>
        <dbReference type="SAM" id="MobiDB-lite"/>
    </source>
</evidence>
<dbReference type="CDD" id="cd20553">
    <property type="entry name" value="CYCLIN_TFIIIB90_rpt1"/>
    <property type="match status" value="1"/>
</dbReference>
<evidence type="ECO:0000259" key="14">
    <source>
        <dbReference type="PROSITE" id="PS51134"/>
    </source>
</evidence>
<dbReference type="SUPFAM" id="SSF47954">
    <property type="entry name" value="Cyclin-like"/>
    <property type="match status" value="2"/>
</dbReference>
<dbReference type="FunFam" id="2.20.25.10:FF:000012">
    <property type="entry name" value="Putative transcription factor IIIB 90 kDa subunit"/>
    <property type="match status" value="1"/>
</dbReference>
<dbReference type="InterPro" id="IPR013150">
    <property type="entry name" value="TFIIB_cyclin"/>
</dbReference>
<evidence type="ECO:0000256" key="8">
    <source>
        <dbReference type="ARBA" id="ARBA00023159"/>
    </source>
</evidence>
<dbReference type="GO" id="GO:0017025">
    <property type="term" value="F:TBP-class protein binding"/>
    <property type="evidence" value="ECO:0007669"/>
    <property type="project" value="InterPro"/>
</dbReference>
<evidence type="ECO:0000256" key="7">
    <source>
        <dbReference type="ARBA" id="ARBA00023015"/>
    </source>
</evidence>
<evidence type="ECO:0000256" key="12">
    <source>
        <dbReference type="PROSITE-ProRule" id="PRU00469"/>
    </source>
</evidence>
<dbReference type="InterPro" id="IPR013137">
    <property type="entry name" value="Znf_TFIIB"/>
</dbReference>
<feature type="compositionally biased region" description="Basic and acidic residues" evidence="13">
    <location>
        <begin position="559"/>
        <end position="572"/>
    </location>
</feature>
<evidence type="ECO:0000256" key="11">
    <source>
        <dbReference type="ARBA" id="ARBA00031009"/>
    </source>
</evidence>
<keyword evidence="5 12" id="KW-0863">Zinc-finger</keyword>
<feature type="region of interest" description="Disordered" evidence="13">
    <location>
        <begin position="559"/>
        <end position="604"/>
    </location>
</feature>
<keyword evidence="3" id="KW-0479">Metal-binding</keyword>
<dbReference type="OrthoDB" id="511529at2759"/>
<dbReference type="EMBL" id="CAJNOC010000759">
    <property type="protein sequence ID" value="CAF0800027.1"/>
    <property type="molecule type" value="Genomic_DNA"/>
</dbReference>
<dbReference type="AlphaFoldDB" id="A0A813SP01"/>
<protein>
    <recommendedName>
        <fullName evidence="11">B-related factor 1</fullName>
    </recommendedName>
</protein>
<comment type="similarity">
    <text evidence="2">Belongs to the TFIIB family.</text>
</comment>
<dbReference type="InterPro" id="IPR036915">
    <property type="entry name" value="Cyclin-like_sf"/>
</dbReference>
<sequence length="633" mass="71944">MSQICKKCGSNDIEVDRARGTTYCTNCGNVLEESIIVSEVQIEEGAGGGCNVVGQFVSSGDSRGIISIHGLQNSLRESKEITLQNGKRLINEMASQLRLNQRCVDTAFNFYKLAVQRGLTRGRKIRQVIAACLYLVCRTEGTPHMLLDLCDVVHDDACYISSLGKLAMKFAYLLCIKLPEIDPGLFIPRFAQKLDFGEKTHDVTLTALRLVQRMNRDWMATGRRPSGLCGAALLVSARMHDFERTFDDIVKVVKIGKTTLRKRMLEFEDTPTSNLTVDEFHTIDLEEEHDPPAYIRSRKFAKIKQIEEMTNITEIEKEIIQLQENIEAALSELQKPRGIMAKYAKLVSFEDAILGPNKDLTNIDSEICEAAEFLSEDQINIIKSIVTENIENSATFEEKKWNNLKPALPGLELIRQESDVESENLDNYDTDELDEAVSDISDLDEHEENSDSEDFSVESLRKRRKMLKVKKFLKKKRLEEVVPVEKVVESAPIISQPEVVHVQNNVNNNVEIVSNTNELDLAGIDDTEIDSMILSKSEIKTKAKLWLRANKDWLKEQKDKEELKKKEKEESAKSPFNLNANNKPKKPRIRKPKNNTPVANPQEAIERMLQEKKLSSKINYDVLNNLNKDFKKQ</sequence>
<dbReference type="SUPFAM" id="SSF57783">
    <property type="entry name" value="Zinc beta-ribbon"/>
    <property type="match status" value="1"/>
</dbReference>
<comment type="caution">
    <text evidence="15">The sequence shown here is derived from an EMBL/GenBank/DDBJ whole genome shotgun (WGS) entry which is preliminary data.</text>
</comment>
<dbReference type="PANTHER" id="PTHR11618">
    <property type="entry name" value="TRANSCRIPTION INITIATION FACTOR IIB-RELATED"/>
    <property type="match status" value="1"/>
</dbReference>
<feature type="compositionally biased region" description="Basic residues" evidence="13">
    <location>
        <begin position="583"/>
        <end position="593"/>
    </location>
</feature>
<evidence type="ECO:0000313" key="16">
    <source>
        <dbReference type="Proteomes" id="UP000663879"/>
    </source>
</evidence>
<dbReference type="GO" id="GO:0005634">
    <property type="term" value="C:nucleus"/>
    <property type="evidence" value="ECO:0007669"/>
    <property type="project" value="UniProtKB-SubCell"/>
</dbReference>
<evidence type="ECO:0000313" key="15">
    <source>
        <dbReference type="EMBL" id="CAF0800027.1"/>
    </source>
</evidence>
<dbReference type="FunFam" id="1.10.472.10:FF:000007">
    <property type="entry name" value="Transcription factor IIIB 90 kDa subunit"/>
    <property type="match status" value="1"/>
</dbReference>
<evidence type="ECO:0000256" key="5">
    <source>
        <dbReference type="ARBA" id="ARBA00022771"/>
    </source>
</evidence>